<dbReference type="InterPro" id="IPR036249">
    <property type="entry name" value="Thioredoxin-like_sf"/>
</dbReference>
<dbReference type="PANTHER" id="PTHR45694:SF18">
    <property type="entry name" value="GLUTAREDOXIN-1-RELATED"/>
    <property type="match status" value="1"/>
</dbReference>
<reference evidence="2" key="1">
    <citation type="submission" date="2021-04" db="EMBL/GenBank/DDBJ databases">
        <authorList>
            <consortium name="Molecular Ecology Group"/>
        </authorList>
    </citation>
    <scope>NUCLEOTIDE SEQUENCE</scope>
</reference>
<dbReference type="PROSITE" id="PS51354">
    <property type="entry name" value="GLUTAREDOXIN_2"/>
    <property type="match status" value="1"/>
</dbReference>
<feature type="domain" description="Glutaredoxin" evidence="1">
    <location>
        <begin position="17"/>
        <end position="84"/>
    </location>
</feature>
<evidence type="ECO:0000259" key="1">
    <source>
        <dbReference type="Pfam" id="PF00462"/>
    </source>
</evidence>
<dbReference type="InterPro" id="IPR002109">
    <property type="entry name" value="Glutaredoxin"/>
</dbReference>
<dbReference type="GO" id="GO:0015038">
    <property type="term" value="F:glutathione disulfide oxidoreductase activity"/>
    <property type="evidence" value="ECO:0007669"/>
    <property type="project" value="TreeGrafter"/>
</dbReference>
<dbReference type="PRINTS" id="PR00160">
    <property type="entry name" value="GLUTAREDOXIN"/>
</dbReference>
<organism evidence="2 3">
    <name type="scientific">Candidula unifasciata</name>
    <dbReference type="NCBI Taxonomy" id="100452"/>
    <lineage>
        <taxon>Eukaryota</taxon>
        <taxon>Metazoa</taxon>
        <taxon>Spiralia</taxon>
        <taxon>Lophotrochozoa</taxon>
        <taxon>Mollusca</taxon>
        <taxon>Gastropoda</taxon>
        <taxon>Heterobranchia</taxon>
        <taxon>Euthyneura</taxon>
        <taxon>Panpulmonata</taxon>
        <taxon>Eupulmonata</taxon>
        <taxon>Stylommatophora</taxon>
        <taxon>Helicina</taxon>
        <taxon>Helicoidea</taxon>
        <taxon>Geomitridae</taxon>
        <taxon>Candidula</taxon>
    </lineage>
</organism>
<dbReference type="PANTHER" id="PTHR45694">
    <property type="entry name" value="GLUTAREDOXIN 2"/>
    <property type="match status" value="1"/>
</dbReference>
<keyword evidence="3" id="KW-1185">Reference proteome</keyword>
<dbReference type="Gene3D" id="3.40.30.10">
    <property type="entry name" value="Glutaredoxin"/>
    <property type="match status" value="1"/>
</dbReference>
<dbReference type="Pfam" id="PF00462">
    <property type="entry name" value="Glutaredoxin"/>
    <property type="match status" value="1"/>
</dbReference>
<dbReference type="EMBL" id="CAJHNH020002092">
    <property type="protein sequence ID" value="CAG5125546.1"/>
    <property type="molecule type" value="Genomic_DNA"/>
</dbReference>
<protein>
    <recommendedName>
        <fullName evidence="1">Glutaredoxin domain-containing protein</fullName>
    </recommendedName>
</protein>
<sequence length="116" mass="13351">MASARPFVDFKLKQRKVVLFSKTYSPECSTAKDILDQYNLSDVEYQVVEIEKRQDCVQIENYLLALCLTDSRKVPLLFVEGRYIGSEQEISLLHSSSELKQVLKGLDVFKDDQSKI</sequence>
<dbReference type="SUPFAM" id="SSF52833">
    <property type="entry name" value="Thioredoxin-like"/>
    <property type="match status" value="1"/>
</dbReference>
<dbReference type="OrthoDB" id="418495at2759"/>
<evidence type="ECO:0000313" key="3">
    <source>
        <dbReference type="Proteomes" id="UP000678393"/>
    </source>
</evidence>
<gene>
    <name evidence="2" type="ORF">CUNI_LOCUS11104</name>
</gene>
<dbReference type="GO" id="GO:0005737">
    <property type="term" value="C:cytoplasm"/>
    <property type="evidence" value="ECO:0007669"/>
    <property type="project" value="TreeGrafter"/>
</dbReference>
<name>A0A8S3ZEM5_9EUPU</name>
<accession>A0A8S3ZEM5</accession>
<dbReference type="InterPro" id="IPR014025">
    <property type="entry name" value="Glutaredoxin_subgr"/>
</dbReference>
<proteinExistence type="predicted"/>
<dbReference type="Proteomes" id="UP000678393">
    <property type="component" value="Unassembled WGS sequence"/>
</dbReference>
<comment type="caution">
    <text evidence="2">The sequence shown here is derived from an EMBL/GenBank/DDBJ whole genome shotgun (WGS) entry which is preliminary data.</text>
</comment>
<evidence type="ECO:0000313" key="2">
    <source>
        <dbReference type="EMBL" id="CAG5125546.1"/>
    </source>
</evidence>
<dbReference type="GO" id="GO:0034599">
    <property type="term" value="P:cellular response to oxidative stress"/>
    <property type="evidence" value="ECO:0007669"/>
    <property type="project" value="TreeGrafter"/>
</dbReference>
<dbReference type="AlphaFoldDB" id="A0A8S3ZEM5"/>